<keyword evidence="3" id="KW-0753">Steroid metabolism</keyword>
<dbReference type="PANTHER" id="PTHR42879">
    <property type="entry name" value="3-OXOACYL-(ACYL-CARRIER-PROTEIN) REDUCTASE"/>
    <property type="match status" value="1"/>
</dbReference>
<accession>U4R4W3</accession>
<protein>
    <submittedName>
        <fullName evidence="4">Short-chain dehydrogenase</fullName>
    </submittedName>
</protein>
<dbReference type="Gene3D" id="3.40.50.720">
    <property type="entry name" value="NAD(P)-binding Rossmann-like Domain"/>
    <property type="match status" value="1"/>
</dbReference>
<dbReference type="GO" id="GO:0016491">
    <property type="term" value="F:oxidoreductase activity"/>
    <property type="evidence" value="ECO:0007669"/>
    <property type="project" value="UniProtKB-KW"/>
</dbReference>
<keyword evidence="3" id="KW-0443">Lipid metabolism</keyword>
<dbReference type="PRINTS" id="PR00081">
    <property type="entry name" value="GDHRDH"/>
</dbReference>
<dbReference type="InterPro" id="IPR002347">
    <property type="entry name" value="SDR_fam"/>
</dbReference>
<dbReference type="PRINTS" id="PR00080">
    <property type="entry name" value="SDRFAMILY"/>
</dbReference>
<evidence type="ECO:0000256" key="1">
    <source>
        <dbReference type="ARBA" id="ARBA00006484"/>
    </source>
</evidence>
<dbReference type="InterPro" id="IPR036291">
    <property type="entry name" value="NAD(P)-bd_dom_sf"/>
</dbReference>
<evidence type="ECO:0000256" key="2">
    <source>
        <dbReference type="ARBA" id="ARBA00023002"/>
    </source>
</evidence>
<evidence type="ECO:0000256" key="3">
    <source>
        <dbReference type="ARBA" id="ARBA00023221"/>
    </source>
</evidence>
<dbReference type="PATRIC" id="fig|1330534.3.peg.686"/>
<dbReference type="Pfam" id="PF13561">
    <property type="entry name" value="adh_short_C2"/>
    <property type="match status" value="1"/>
</dbReference>
<keyword evidence="2" id="KW-0560">Oxidoreductase</keyword>
<reference evidence="4 5" key="1">
    <citation type="journal article" date="2013" name="Genome Announc.">
        <title>Draft Genome Sequence of the Cellulolytic Bacterium Clostridium papyrosolvens C7 (ATCC 700395).</title>
        <authorList>
            <person name="Zepeda V."/>
            <person name="Dassa B."/>
            <person name="Borovok I."/>
            <person name="Lamed R."/>
            <person name="Bayer E.A."/>
            <person name="Cate J.H."/>
        </authorList>
    </citation>
    <scope>NUCLEOTIDE SEQUENCE [LARGE SCALE GENOMIC DNA]</scope>
    <source>
        <strain evidence="4 5">C7</strain>
    </source>
</reference>
<dbReference type="SUPFAM" id="SSF51735">
    <property type="entry name" value="NAD(P)-binding Rossmann-fold domains"/>
    <property type="match status" value="1"/>
</dbReference>
<dbReference type="FunFam" id="3.40.50.720:FF:000084">
    <property type="entry name" value="Short-chain dehydrogenase reductase"/>
    <property type="match status" value="1"/>
</dbReference>
<dbReference type="PANTHER" id="PTHR42879:SF2">
    <property type="entry name" value="3-OXOACYL-[ACYL-CARRIER-PROTEIN] REDUCTASE FABG"/>
    <property type="match status" value="1"/>
</dbReference>
<sequence length="253" mass="27189">MKNPMDLSGKNILVTGASSGIGKGIAIYLSKVGANIIMAARNEGKLKETFNELEPGNHSYYLIDLNNLDEIEDMIDNICSDGRKLNGIVHSAGISSTIPIQYIKLDNLKSIMSVNFYSFIELVKHFSKRKYNDNGGSIVAISSISSKVGARGLAAYCASKGALDSSIRPIALELAAKNIRINSIAPGMIKSQIYDGLIELVNNKDFETDLKKRQILGLGKPEDVASVAAFLLSDASKFITGTSITVDGGYLAH</sequence>
<comment type="similarity">
    <text evidence="1">Belongs to the short-chain dehydrogenases/reductases (SDR) family.</text>
</comment>
<evidence type="ECO:0000313" key="4">
    <source>
        <dbReference type="EMBL" id="EPR13625.1"/>
    </source>
</evidence>
<dbReference type="CDD" id="cd05233">
    <property type="entry name" value="SDR_c"/>
    <property type="match status" value="1"/>
</dbReference>
<organism evidence="4 5">
    <name type="scientific">Ruminiclostridium papyrosolvens C7</name>
    <dbReference type="NCBI Taxonomy" id="1330534"/>
    <lineage>
        <taxon>Bacteria</taxon>
        <taxon>Bacillati</taxon>
        <taxon>Bacillota</taxon>
        <taxon>Clostridia</taxon>
        <taxon>Eubacteriales</taxon>
        <taxon>Oscillospiraceae</taxon>
        <taxon>Ruminiclostridium</taxon>
    </lineage>
</organism>
<name>U4R4W3_9FIRM</name>
<dbReference type="InterPro" id="IPR050259">
    <property type="entry name" value="SDR"/>
</dbReference>
<dbReference type="STRING" id="1330534.L323_03430"/>
<gene>
    <name evidence="4" type="ORF">L323_03430</name>
</gene>
<comment type="caution">
    <text evidence="4">The sequence shown here is derived from an EMBL/GenBank/DDBJ whole genome shotgun (WGS) entry which is preliminary data.</text>
</comment>
<dbReference type="EMBL" id="ATAY01000017">
    <property type="protein sequence ID" value="EPR13625.1"/>
    <property type="molecule type" value="Genomic_DNA"/>
</dbReference>
<dbReference type="OrthoDB" id="9808814at2"/>
<dbReference type="AlphaFoldDB" id="U4R4W3"/>
<evidence type="ECO:0000313" key="5">
    <source>
        <dbReference type="Proteomes" id="UP000016860"/>
    </source>
</evidence>
<proteinExistence type="inferred from homology"/>
<dbReference type="GO" id="GO:0008206">
    <property type="term" value="P:bile acid metabolic process"/>
    <property type="evidence" value="ECO:0007669"/>
    <property type="project" value="UniProtKB-ARBA"/>
</dbReference>
<dbReference type="RefSeq" id="WP_020814305.1">
    <property type="nucleotide sequence ID" value="NZ_ATAY01000017.1"/>
</dbReference>
<dbReference type="Proteomes" id="UP000016860">
    <property type="component" value="Unassembled WGS sequence"/>
</dbReference>